<evidence type="ECO:0000313" key="2">
    <source>
        <dbReference type="Proteomes" id="UP001162972"/>
    </source>
</evidence>
<feature type="non-terminal residue" evidence="1">
    <location>
        <position position="69"/>
    </location>
</feature>
<reference evidence="1 2" key="1">
    <citation type="journal article" date="2023" name="Int. J. Mol. Sci.">
        <title>De Novo Assembly and Annotation of 11 Diverse Shrub Willow (Salix) Genomes Reveals Novel Gene Organization in Sex-Linked Regions.</title>
        <authorList>
            <person name="Hyden B."/>
            <person name="Feng K."/>
            <person name="Yates T.B."/>
            <person name="Jawdy S."/>
            <person name="Cereghino C."/>
            <person name="Smart L.B."/>
            <person name="Muchero W."/>
        </authorList>
    </citation>
    <scope>NUCLEOTIDE SEQUENCE [LARGE SCALE GENOMIC DNA]</scope>
    <source>
        <tissue evidence="1">Shoot tip</tissue>
    </source>
</reference>
<gene>
    <name evidence="1" type="ORF">OIU84_028160</name>
</gene>
<sequence length="69" mass="7621">MMTIIDLARNIREQHNKPLKSPLGKRLGKSMGVVAKEVKSNVSDEMILEFEKAGEVTNAPTLSETVLIL</sequence>
<dbReference type="AlphaFoldDB" id="A0AAD6KEB6"/>
<organism evidence="1 2">
    <name type="scientific">Salix udensis</name>
    <dbReference type="NCBI Taxonomy" id="889485"/>
    <lineage>
        <taxon>Eukaryota</taxon>
        <taxon>Viridiplantae</taxon>
        <taxon>Streptophyta</taxon>
        <taxon>Embryophyta</taxon>
        <taxon>Tracheophyta</taxon>
        <taxon>Spermatophyta</taxon>
        <taxon>Magnoliopsida</taxon>
        <taxon>eudicotyledons</taxon>
        <taxon>Gunneridae</taxon>
        <taxon>Pentapetalae</taxon>
        <taxon>rosids</taxon>
        <taxon>fabids</taxon>
        <taxon>Malpighiales</taxon>
        <taxon>Salicaceae</taxon>
        <taxon>Saliceae</taxon>
        <taxon>Salix</taxon>
    </lineage>
</organism>
<dbReference type="Proteomes" id="UP001162972">
    <property type="component" value="Chromosome 17"/>
</dbReference>
<dbReference type="EMBL" id="JAPFFJ010000008">
    <property type="protein sequence ID" value="KAJ6420742.1"/>
    <property type="molecule type" value="Genomic_DNA"/>
</dbReference>
<name>A0AAD6KEB6_9ROSI</name>
<keyword evidence="2" id="KW-1185">Reference proteome</keyword>
<accession>A0AAD6KEB6</accession>
<protein>
    <submittedName>
        <fullName evidence="1">Uncharacterized protein</fullName>
    </submittedName>
</protein>
<comment type="caution">
    <text evidence="1">The sequence shown here is derived from an EMBL/GenBank/DDBJ whole genome shotgun (WGS) entry which is preliminary data.</text>
</comment>
<proteinExistence type="predicted"/>
<evidence type="ECO:0000313" key="1">
    <source>
        <dbReference type="EMBL" id="KAJ6420742.1"/>
    </source>
</evidence>